<dbReference type="KEGG" id="vg:77926447"/>
<name>A0AAE8YI59_9CAUD</name>
<keyword evidence="2" id="KW-1185">Reference proteome</keyword>
<organism evidence="1 2">
    <name type="scientific">Escherichia phage vB_EcoM_RZ</name>
    <dbReference type="NCBI Taxonomy" id="2893954"/>
    <lineage>
        <taxon>Viruses</taxon>
        <taxon>Duplodnaviria</taxon>
        <taxon>Heunggongvirae</taxon>
        <taxon>Uroviricota</taxon>
        <taxon>Caudoviricetes</taxon>
        <taxon>Pantevenvirales</taxon>
        <taxon>Straboviridae</taxon>
        <taxon>Tevenvirinae</taxon>
        <taxon>Gaprivervirus</taxon>
        <taxon>Gaprivervirus arezed</taxon>
    </lineage>
</organism>
<proteinExistence type="predicted"/>
<reference evidence="1 2" key="1">
    <citation type="submission" date="2021-02" db="EMBL/GenBank/DDBJ databases">
        <authorList>
            <person name="Zhang R."/>
            <person name="Yu X."/>
            <person name="Xu J."/>
            <person name="Liu X."/>
        </authorList>
    </citation>
    <scope>NUCLEOTIDE SEQUENCE [LARGE SCALE GENOMIC DNA]</scope>
</reference>
<dbReference type="Proteomes" id="UP000828108">
    <property type="component" value="Segment"/>
</dbReference>
<dbReference type="RefSeq" id="YP_010650856.1">
    <property type="nucleotide sequence ID" value="NC_070780.1"/>
</dbReference>
<evidence type="ECO:0000313" key="1">
    <source>
        <dbReference type="EMBL" id="UGL59835.1"/>
    </source>
</evidence>
<sequence>MYAYSLTSEENIMGNRIYKVKLHGKVIKTLSFNAYISADCARDILIEEGYSKYIQIEEIL</sequence>
<dbReference type="EMBL" id="MW598459">
    <property type="protein sequence ID" value="UGL59835.1"/>
    <property type="molecule type" value="Genomic_DNA"/>
</dbReference>
<dbReference type="GeneID" id="77926447"/>
<protein>
    <submittedName>
        <fullName evidence="1">Uncharacterized protein</fullName>
    </submittedName>
</protein>
<accession>A0AAE8YI59</accession>
<evidence type="ECO:0000313" key="2">
    <source>
        <dbReference type="Proteomes" id="UP000828108"/>
    </source>
</evidence>